<feature type="domain" description="HTH araC/xylS-type" evidence="4">
    <location>
        <begin position="197"/>
        <end position="302"/>
    </location>
</feature>
<evidence type="ECO:0000259" key="4">
    <source>
        <dbReference type="PROSITE" id="PS01124"/>
    </source>
</evidence>
<keyword evidence="1" id="KW-0805">Transcription regulation</keyword>
<dbReference type="PROSITE" id="PS01124">
    <property type="entry name" value="HTH_ARAC_FAMILY_2"/>
    <property type="match status" value="1"/>
</dbReference>
<keyword evidence="3" id="KW-0804">Transcription</keyword>
<dbReference type="Gene3D" id="1.10.10.60">
    <property type="entry name" value="Homeodomain-like"/>
    <property type="match status" value="1"/>
</dbReference>
<reference evidence="5 6" key="1">
    <citation type="submission" date="2020-08" db="EMBL/GenBank/DDBJ databases">
        <title>Genomic Encyclopedia of Type Strains, Phase IV (KMG-IV): sequencing the most valuable type-strain genomes for metagenomic binning, comparative biology and taxonomic classification.</title>
        <authorList>
            <person name="Goeker M."/>
        </authorList>
    </citation>
    <scope>NUCLEOTIDE SEQUENCE [LARGE SCALE GENOMIC DNA]</scope>
    <source>
        <strain evidence="5 6">DSM 100774</strain>
    </source>
</reference>
<dbReference type="SMART" id="SM00342">
    <property type="entry name" value="HTH_ARAC"/>
    <property type="match status" value="1"/>
</dbReference>
<sequence>MKKDTRPPYRFSSIIELHQVLELPKPLHPLVSLFDNTQIAVNKKQLPSSFIFDFYSISYKKKTKGRTGYGQSYYDFDDGTMTFVAPSQLVATSRETEYFGISLLFHADFIRNYPLGKLIKRFGFFSYESNEALHLSEKEKEIILNLFKNIRTELENPIDDFSQDIVVSHLETLLNYSNRFYKRQFITRKTVSHDLLSQLEQILDDYFASEQGLHSGLPTVEYLASRLNLSPRYLSDMLRSITGQSGQQHIHEKLIEKAKEYLSTTNLTVAEVAYKLGFEYPQSFNKLFKNKTELTPVAFKARFLSS</sequence>
<dbReference type="Proteomes" id="UP000532273">
    <property type="component" value="Unassembled WGS sequence"/>
</dbReference>
<organism evidence="5 6">
    <name type="scientific">Pedobacter zeae</name>
    <dbReference type="NCBI Taxonomy" id="1737356"/>
    <lineage>
        <taxon>Bacteria</taxon>
        <taxon>Pseudomonadati</taxon>
        <taxon>Bacteroidota</taxon>
        <taxon>Sphingobacteriia</taxon>
        <taxon>Sphingobacteriales</taxon>
        <taxon>Sphingobacteriaceae</taxon>
        <taxon>Pedobacter</taxon>
    </lineage>
</organism>
<evidence type="ECO:0000256" key="2">
    <source>
        <dbReference type="ARBA" id="ARBA00023125"/>
    </source>
</evidence>
<comment type="caution">
    <text evidence="5">The sequence shown here is derived from an EMBL/GenBank/DDBJ whole genome shotgun (WGS) entry which is preliminary data.</text>
</comment>
<dbReference type="SUPFAM" id="SSF46689">
    <property type="entry name" value="Homeodomain-like"/>
    <property type="match status" value="1"/>
</dbReference>
<gene>
    <name evidence="5" type="ORF">GGQ60_002416</name>
</gene>
<dbReference type="GO" id="GO:0003700">
    <property type="term" value="F:DNA-binding transcription factor activity"/>
    <property type="evidence" value="ECO:0007669"/>
    <property type="project" value="InterPro"/>
</dbReference>
<evidence type="ECO:0000313" key="5">
    <source>
        <dbReference type="EMBL" id="MBB4108435.1"/>
    </source>
</evidence>
<evidence type="ECO:0000256" key="1">
    <source>
        <dbReference type="ARBA" id="ARBA00023015"/>
    </source>
</evidence>
<dbReference type="InterPro" id="IPR018060">
    <property type="entry name" value="HTH_AraC"/>
</dbReference>
<proteinExistence type="predicted"/>
<dbReference type="PANTHER" id="PTHR43280:SF32">
    <property type="entry name" value="TRANSCRIPTIONAL REGULATORY PROTEIN"/>
    <property type="match status" value="1"/>
</dbReference>
<name>A0A7W6KAX3_9SPHI</name>
<dbReference type="InterPro" id="IPR009057">
    <property type="entry name" value="Homeodomain-like_sf"/>
</dbReference>
<dbReference type="GO" id="GO:0043565">
    <property type="term" value="F:sequence-specific DNA binding"/>
    <property type="evidence" value="ECO:0007669"/>
    <property type="project" value="InterPro"/>
</dbReference>
<evidence type="ECO:0000313" key="6">
    <source>
        <dbReference type="Proteomes" id="UP000532273"/>
    </source>
</evidence>
<protein>
    <submittedName>
        <fullName evidence="5">AraC-like DNA-binding protein</fullName>
    </submittedName>
</protein>
<dbReference type="AlphaFoldDB" id="A0A7W6KAX3"/>
<dbReference type="EMBL" id="JACIEF010000002">
    <property type="protein sequence ID" value="MBB4108435.1"/>
    <property type="molecule type" value="Genomic_DNA"/>
</dbReference>
<accession>A0A7W6KAX3</accession>
<dbReference type="PANTHER" id="PTHR43280">
    <property type="entry name" value="ARAC-FAMILY TRANSCRIPTIONAL REGULATOR"/>
    <property type="match status" value="1"/>
</dbReference>
<keyword evidence="2 5" id="KW-0238">DNA-binding</keyword>
<dbReference type="RefSeq" id="WP_183764020.1">
    <property type="nucleotide sequence ID" value="NZ_BMHZ01000001.1"/>
</dbReference>
<evidence type="ECO:0000256" key="3">
    <source>
        <dbReference type="ARBA" id="ARBA00023163"/>
    </source>
</evidence>
<dbReference type="Pfam" id="PF12833">
    <property type="entry name" value="HTH_18"/>
    <property type="match status" value="1"/>
</dbReference>